<evidence type="ECO:0000313" key="2">
    <source>
        <dbReference type="Proteomes" id="UP000028012"/>
    </source>
</evidence>
<dbReference type="Proteomes" id="UP000028012">
    <property type="component" value="Unassembled WGS sequence"/>
</dbReference>
<gene>
    <name evidence="1" type="ORF">GW15_0221530</name>
</gene>
<sequence length="92" mass="9879">MRLQNEANPAAKALKLDYTAAVDECYRITFDQVHQLAVIGDMANASYEWVIEAHGQVLAHSNDGYGDTSIALRDGLIAFLGLGNVTAAVNLS</sequence>
<reference evidence="1 2" key="1">
    <citation type="submission" date="2014-09" db="EMBL/GenBank/DDBJ databases">
        <title>A draft genome sequence for Xanthomonas axonopodis pv. vasculorum NCPPB 900.</title>
        <authorList>
            <person name="Harrison J."/>
            <person name="Studholme D.J."/>
        </authorList>
    </citation>
    <scope>NUCLEOTIDE SEQUENCE [LARGE SCALE GENOMIC DNA]</scope>
    <source>
        <strain evidence="1 2">NCPPB 900</strain>
    </source>
</reference>
<dbReference type="AlphaFoldDB" id="A0A098PXE0"/>
<organism evidence="1 2">
    <name type="scientific">Xanthomonas axonopodis pv. vasculorum</name>
    <dbReference type="NCBI Taxonomy" id="325777"/>
    <lineage>
        <taxon>Bacteria</taxon>
        <taxon>Pseudomonadati</taxon>
        <taxon>Pseudomonadota</taxon>
        <taxon>Gammaproteobacteria</taxon>
        <taxon>Lysobacterales</taxon>
        <taxon>Lysobacteraceae</taxon>
        <taxon>Xanthomonas</taxon>
    </lineage>
</organism>
<proteinExistence type="predicted"/>
<dbReference type="EMBL" id="JPHD02000143">
    <property type="protein sequence ID" value="KGE50347.1"/>
    <property type="molecule type" value="Genomic_DNA"/>
</dbReference>
<accession>A0A098PXE0</accession>
<protein>
    <submittedName>
        <fullName evidence="1">Uncharacterized protein</fullName>
    </submittedName>
</protein>
<dbReference type="HOGENOM" id="CLU_2412432_0_0_6"/>
<comment type="caution">
    <text evidence="1">The sequence shown here is derived from an EMBL/GenBank/DDBJ whole genome shotgun (WGS) entry which is preliminary data.</text>
</comment>
<name>A0A098PXE0_9XANT</name>
<evidence type="ECO:0000313" key="1">
    <source>
        <dbReference type="EMBL" id="KGE50347.1"/>
    </source>
</evidence>